<gene>
    <name evidence="7" type="ORF">B0T14DRAFT_417565</name>
</gene>
<dbReference type="InterPro" id="IPR007568">
    <property type="entry name" value="RTA1"/>
</dbReference>
<organism evidence="7 8">
    <name type="scientific">Immersiella caudata</name>
    <dbReference type="NCBI Taxonomy" id="314043"/>
    <lineage>
        <taxon>Eukaryota</taxon>
        <taxon>Fungi</taxon>
        <taxon>Dikarya</taxon>
        <taxon>Ascomycota</taxon>
        <taxon>Pezizomycotina</taxon>
        <taxon>Sordariomycetes</taxon>
        <taxon>Sordariomycetidae</taxon>
        <taxon>Sordariales</taxon>
        <taxon>Lasiosphaeriaceae</taxon>
        <taxon>Immersiella</taxon>
    </lineage>
</organism>
<dbReference type="AlphaFoldDB" id="A0AA40CDB7"/>
<feature type="region of interest" description="Disordered" evidence="5">
    <location>
        <begin position="314"/>
        <end position="338"/>
    </location>
</feature>
<dbReference type="Pfam" id="PF04479">
    <property type="entry name" value="RTA1"/>
    <property type="match status" value="1"/>
</dbReference>
<sequence>MSDASDPPPPEGYRSWGQYCYQNPNDDAICVNVPGFYHYEISLPANATLVALFSLSLIGFIAVYATTRRGLAFSFAFIAGVILEILGYAGRLMSYHNRWDENGFLMQICCLTIAPAFLAGGVYLCLRRIVVAFGPENSRIKPETYTRLFIPCDVISLVLQAVGGAMASIASHNNETTKTGDNIMITGLAFQVATLLVFMIVSSDFAFNVYRRHRRLGASALDQSASAVKLRSSVGFKGLIAALVIATICIFWRSVFRVAELSDGWNGPLMKRQDLFIGFEGVMIIVACLVLNVFHPSICFKEMMQSEGVKLFGRKGGKGEKSVEKGEGVSSSDVDGTV</sequence>
<comment type="subcellular location">
    <subcellularLocation>
        <location evidence="1">Membrane</location>
        <topology evidence="1">Multi-pass membrane protein</topology>
    </subcellularLocation>
</comment>
<evidence type="ECO:0000256" key="6">
    <source>
        <dbReference type="SAM" id="Phobius"/>
    </source>
</evidence>
<dbReference type="Proteomes" id="UP001175000">
    <property type="component" value="Unassembled WGS sequence"/>
</dbReference>
<evidence type="ECO:0000256" key="5">
    <source>
        <dbReference type="SAM" id="MobiDB-lite"/>
    </source>
</evidence>
<feature type="transmembrane region" description="Helical" evidence="6">
    <location>
        <begin position="183"/>
        <end position="207"/>
    </location>
</feature>
<dbReference type="PANTHER" id="PTHR31465">
    <property type="entry name" value="PROTEIN RTA1-RELATED"/>
    <property type="match status" value="1"/>
</dbReference>
<reference evidence="7" key="1">
    <citation type="submission" date="2023-06" db="EMBL/GenBank/DDBJ databases">
        <title>Genome-scale phylogeny and comparative genomics of the fungal order Sordariales.</title>
        <authorList>
            <consortium name="Lawrence Berkeley National Laboratory"/>
            <person name="Hensen N."/>
            <person name="Bonometti L."/>
            <person name="Westerberg I."/>
            <person name="Brannstrom I.O."/>
            <person name="Guillou S."/>
            <person name="Cros-Aarteil S."/>
            <person name="Calhoun S."/>
            <person name="Haridas S."/>
            <person name="Kuo A."/>
            <person name="Mondo S."/>
            <person name="Pangilinan J."/>
            <person name="Riley R."/>
            <person name="Labutti K."/>
            <person name="Andreopoulos B."/>
            <person name="Lipzen A."/>
            <person name="Chen C."/>
            <person name="Yanf M."/>
            <person name="Daum C."/>
            <person name="Ng V."/>
            <person name="Clum A."/>
            <person name="Steindorff A."/>
            <person name="Ohm R."/>
            <person name="Martin F."/>
            <person name="Silar P."/>
            <person name="Natvig D."/>
            <person name="Lalanne C."/>
            <person name="Gautier V."/>
            <person name="Ament-Velasquez S.L."/>
            <person name="Kruys A."/>
            <person name="Hutchinson M.I."/>
            <person name="Powell A.J."/>
            <person name="Barry K."/>
            <person name="Miller A.N."/>
            <person name="Grigoriev I.V."/>
            <person name="Debuchy R."/>
            <person name="Gladieux P."/>
            <person name="Thoren M.H."/>
            <person name="Johannesson H."/>
        </authorList>
    </citation>
    <scope>NUCLEOTIDE SEQUENCE</scope>
    <source>
        <strain evidence="7">CBS 606.72</strain>
    </source>
</reference>
<feature type="compositionally biased region" description="Basic and acidic residues" evidence="5">
    <location>
        <begin position="317"/>
        <end position="327"/>
    </location>
</feature>
<evidence type="ECO:0000256" key="3">
    <source>
        <dbReference type="ARBA" id="ARBA00022989"/>
    </source>
</evidence>
<evidence type="ECO:0000313" key="8">
    <source>
        <dbReference type="Proteomes" id="UP001175000"/>
    </source>
</evidence>
<comment type="caution">
    <text evidence="7">The sequence shown here is derived from an EMBL/GenBank/DDBJ whole genome shotgun (WGS) entry which is preliminary data.</text>
</comment>
<dbReference type="EMBL" id="JAULSU010000001">
    <property type="protein sequence ID" value="KAK0633233.1"/>
    <property type="molecule type" value="Genomic_DNA"/>
</dbReference>
<feature type="transmembrane region" description="Helical" evidence="6">
    <location>
        <begin position="43"/>
        <end position="64"/>
    </location>
</feature>
<feature type="transmembrane region" description="Helical" evidence="6">
    <location>
        <begin position="275"/>
        <end position="294"/>
    </location>
</feature>
<accession>A0AA40CDB7</accession>
<evidence type="ECO:0000313" key="7">
    <source>
        <dbReference type="EMBL" id="KAK0633233.1"/>
    </source>
</evidence>
<dbReference type="GO" id="GO:0005886">
    <property type="term" value="C:plasma membrane"/>
    <property type="evidence" value="ECO:0007669"/>
    <property type="project" value="TreeGrafter"/>
</dbReference>
<dbReference type="PANTHER" id="PTHR31465:SF7">
    <property type="entry name" value="SPHINGOID LONG-CHAIN BASE TRANSPORTER RSB1"/>
    <property type="match status" value="1"/>
</dbReference>
<feature type="transmembrane region" description="Helical" evidence="6">
    <location>
        <begin position="234"/>
        <end position="255"/>
    </location>
</feature>
<keyword evidence="4 6" id="KW-0472">Membrane</keyword>
<feature type="transmembrane region" description="Helical" evidence="6">
    <location>
        <begin position="147"/>
        <end position="171"/>
    </location>
</feature>
<evidence type="ECO:0000256" key="4">
    <source>
        <dbReference type="ARBA" id="ARBA00023136"/>
    </source>
</evidence>
<proteinExistence type="predicted"/>
<keyword evidence="8" id="KW-1185">Reference proteome</keyword>
<dbReference type="GO" id="GO:0000324">
    <property type="term" value="C:fungal-type vacuole"/>
    <property type="evidence" value="ECO:0007669"/>
    <property type="project" value="TreeGrafter"/>
</dbReference>
<keyword evidence="2 6" id="KW-0812">Transmembrane</keyword>
<feature type="transmembrane region" description="Helical" evidence="6">
    <location>
        <begin position="71"/>
        <end position="92"/>
    </location>
</feature>
<feature type="transmembrane region" description="Helical" evidence="6">
    <location>
        <begin position="104"/>
        <end position="126"/>
    </location>
</feature>
<keyword evidence="3 6" id="KW-1133">Transmembrane helix</keyword>
<protein>
    <submittedName>
        <fullName evidence="7">RTA1 like protein-domain-containing protein</fullName>
    </submittedName>
</protein>
<evidence type="ECO:0000256" key="2">
    <source>
        <dbReference type="ARBA" id="ARBA00022692"/>
    </source>
</evidence>
<name>A0AA40CDB7_9PEZI</name>
<evidence type="ECO:0000256" key="1">
    <source>
        <dbReference type="ARBA" id="ARBA00004141"/>
    </source>
</evidence>